<dbReference type="InterPro" id="IPR022476">
    <property type="entry name" value="Spore_YabP/YqfC"/>
</dbReference>
<dbReference type="Proteomes" id="UP000182569">
    <property type="component" value="Chromosome"/>
</dbReference>
<reference evidence="2" key="1">
    <citation type="journal article" date="2016" name="Front. Microbiol.">
        <title>Complete Genome Sequence of Clostridium estertheticum DSM 8809, a Microbe Identified in Spoiled Vacuum Packed Beef.</title>
        <authorList>
            <person name="Yu Z."/>
            <person name="Gunn L."/>
            <person name="Brennan E."/>
            <person name="Reid R."/>
            <person name="Wall P.G."/>
            <person name="Gaora O.P."/>
            <person name="Hurley D."/>
            <person name="Bolton D."/>
            <person name="Fanning S."/>
        </authorList>
    </citation>
    <scope>NUCLEOTIDE SEQUENCE [LARGE SCALE GENOMIC DNA]</scope>
    <source>
        <strain evidence="2">DSM 8809</strain>
    </source>
</reference>
<dbReference type="AlphaFoldDB" id="A0A1J0GM19"/>
<dbReference type="KEGG" id="ceu:A7L45_21265"/>
<dbReference type="InterPro" id="IPR038705">
    <property type="entry name" value="YabP_sf"/>
</dbReference>
<dbReference type="STRING" id="1552.A7L45_21265"/>
<dbReference type="PIRSF" id="PIRSF011576">
    <property type="entry name" value="YabP"/>
    <property type="match status" value="1"/>
</dbReference>
<dbReference type="OrthoDB" id="9795125at2"/>
<dbReference type="Gene3D" id="2.60.40.2000">
    <property type="match status" value="1"/>
</dbReference>
<gene>
    <name evidence="1" type="ORF">A7L45_21265</name>
</gene>
<dbReference type="Pfam" id="PF07873">
    <property type="entry name" value="YabP"/>
    <property type="match status" value="1"/>
</dbReference>
<protein>
    <submittedName>
        <fullName evidence="1">Sporulation protein YabP</fullName>
    </submittedName>
</protein>
<evidence type="ECO:0000313" key="1">
    <source>
        <dbReference type="EMBL" id="APC42387.1"/>
    </source>
</evidence>
<accession>A0A1J0GM19</accession>
<dbReference type="InterPro" id="IPR012504">
    <property type="entry name" value="Spore_YabP"/>
</dbReference>
<dbReference type="RefSeq" id="WP_071614673.1">
    <property type="nucleotide sequence ID" value="NZ_CP015756.1"/>
</dbReference>
<dbReference type="NCBIfam" id="TIGR02892">
    <property type="entry name" value="spore_yabP"/>
    <property type="match status" value="1"/>
</dbReference>
<organism evidence="1 2">
    <name type="scientific">Clostridium estertheticum subsp. estertheticum</name>
    <dbReference type="NCBI Taxonomy" id="1552"/>
    <lineage>
        <taxon>Bacteria</taxon>
        <taxon>Bacillati</taxon>
        <taxon>Bacillota</taxon>
        <taxon>Clostridia</taxon>
        <taxon>Eubacteriales</taxon>
        <taxon>Clostridiaceae</taxon>
        <taxon>Clostridium</taxon>
    </lineage>
</organism>
<keyword evidence="2" id="KW-1185">Reference proteome</keyword>
<evidence type="ECO:0000313" key="2">
    <source>
        <dbReference type="Proteomes" id="UP000182569"/>
    </source>
</evidence>
<dbReference type="GO" id="GO:0030435">
    <property type="term" value="P:sporulation resulting in formation of a cellular spore"/>
    <property type="evidence" value="ECO:0007669"/>
    <property type="project" value="InterPro"/>
</dbReference>
<dbReference type="EMBL" id="CP015756">
    <property type="protein sequence ID" value="APC42387.1"/>
    <property type="molecule type" value="Genomic_DNA"/>
</dbReference>
<name>A0A1J0GM19_9CLOT</name>
<proteinExistence type="predicted"/>
<sequence>MEAKKETKIEDKKSNLTLENRRKLTINGVIEVINFNENQILLNTDVGIMMVKGQELKMNKLDVQNGDVIITGKVDSFVYMSDKGKVKKDSIIARLFR</sequence>